<comment type="caution">
    <text evidence="4">The sequence shown here is derived from an EMBL/GenBank/DDBJ whole genome shotgun (WGS) entry which is preliminary data.</text>
</comment>
<dbReference type="CDD" id="cd00085">
    <property type="entry name" value="HNHc"/>
    <property type="match status" value="1"/>
</dbReference>
<dbReference type="InterPro" id="IPR051396">
    <property type="entry name" value="Bact_Antivir_Def_Nuclease"/>
</dbReference>
<evidence type="ECO:0000313" key="5">
    <source>
        <dbReference type="Proteomes" id="UP000435243"/>
    </source>
</evidence>
<dbReference type="PANTHER" id="PTHR43581:SF2">
    <property type="entry name" value="EXCINUCLEASE ATPASE SUBUNIT"/>
    <property type="match status" value="1"/>
</dbReference>
<gene>
    <name evidence="4" type="ORF">GRI32_04740</name>
</gene>
<feature type="compositionally biased region" description="Basic residues" evidence="1">
    <location>
        <begin position="322"/>
        <end position="331"/>
    </location>
</feature>
<dbReference type="Proteomes" id="UP000435243">
    <property type="component" value="Unassembled WGS sequence"/>
</dbReference>
<dbReference type="InterPro" id="IPR038729">
    <property type="entry name" value="Rad50/SbcC_AAA"/>
</dbReference>
<name>A0A844ZKI8_9SPHN</name>
<dbReference type="Gene3D" id="3.40.50.300">
    <property type="entry name" value="P-loop containing nucleotide triphosphate hydrolases"/>
    <property type="match status" value="2"/>
</dbReference>
<evidence type="ECO:0000259" key="3">
    <source>
        <dbReference type="Pfam" id="PF13476"/>
    </source>
</evidence>
<dbReference type="OrthoDB" id="9789856at2"/>
<feature type="domain" description="ATPase AAA-type core" evidence="2">
    <location>
        <begin position="551"/>
        <end position="629"/>
    </location>
</feature>
<protein>
    <submittedName>
        <fullName evidence="4">AAA family ATPase</fullName>
    </submittedName>
</protein>
<dbReference type="GO" id="GO:0016887">
    <property type="term" value="F:ATP hydrolysis activity"/>
    <property type="evidence" value="ECO:0007669"/>
    <property type="project" value="InterPro"/>
</dbReference>
<evidence type="ECO:0000256" key="1">
    <source>
        <dbReference type="SAM" id="MobiDB-lite"/>
    </source>
</evidence>
<dbReference type="Pfam" id="PF13304">
    <property type="entry name" value="AAA_21"/>
    <property type="match status" value="1"/>
</dbReference>
<dbReference type="Pfam" id="PF13476">
    <property type="entry name" value="AAA_23"/>
    <property type="match status" value="1"/>
</dbReference>
<feature type="region of interest" description="Disordered" evidence="1">
    <location>
        <begin position="306"/>
        <end position="336"/>
    </location>
</feature>
<proteinExistence type="predicted"/>
<dbReference type="GO" id="GO:0006302">
    <property type="term" value="P:double-strand break repair"/>
    <property type="evidence" value="ECO:0007669"/>
    <property type="project" value="InterPro"/>
</dbReference>
<evidence type="ECO:0000313" key="4">
    <source>
        <dbReference type="EMBL" id="MXO88043.1"/>
    </source>
</evidence>
<dbReference type="InterPro" id="IPR003959">
    <property type="entry name" value="ATPase_AAA_core"/>
</dbReference>
<evidence type="ECO:0000259" key="2">
    <source>
        <dbReference type="Pfam" id="PF13304"/>
    </source>
</evidence>
<dbReference type="EMBL" id="WTYY01000002">
    <property type="protein sequence ID" value="MXO88043.1"/>
    <property type="molecule type" value="Genomic_DNA"/>
</dbReference>
<dbReference type="InterPro" id="IPR027417">
    <property type="entry name" value="P-loop_NTPase"/>
</dbReference>
<reference evidence="4 5" key="1">
    <citation type="submission" date="2019-12" db="EMBL/GenBank/DDBJ databases">
        <title>Genomic-based taxomic classification of the family Erythrobacteraceae.</title>
        <authorList>
            <person name="Xu L."/>
        </authorList>
    </citation>
    <scope>NUCLEOTIDE SEQUENCE [LARGE SCALE GENOMIC DNA]</scope>
    <source>
        <strain evidence="4 5">JCM 16339</strain>
    </source>
</reference>
<dbReference type="PANTHER" id="PTHR43581">
    <property type="entry name" value="ATP/GTP PHOSPHATASE"/>
    <property type="match status" value="1"/>
</dbReference>
<sequence length="769" mass="85624">MRFFDRSQMERPKMLDSTRVRAALDEVMSYLGLEDQKMISQRRMRIDTDLLNHPDITGAVFEGFGEICAYCETPASTSGLGVGHHRPLGGAADESGATSQLHYVWLAYEWENLLPVCAACNRHKGNRFWVMGERGRLRASIRELRGDGENSRSLTSSMVGDPVRMEHALLLDPTFDGIADELQFLPGGTAFAAGKRGAATIEMLGLNRADLVSARKQAMRFMASILLKDLEHVEAIPTGAEHGWASYLIGFDNSLILPHRGAVTLALMRQANEWLPGNSTLPVMLGLLEKLEGSERYDLLRPFLEDEAQTGSTAPPPPAPAKRPRKPSRTVRKQDLPAAELPLEKVTISNFKALAGIEFELPSQTQDLRRVPCMLILGENATGKSSVLEAIAMALLGTGEVAELDKLLDDETITPSEFQHRPDFDNWDVLATDPLQVSVSFLGQEQGAYLEGGGKQCHFGGSLAPSKILLAYGPRRFFVKRTSRRYRAPAWRVRSLFDPMMVIPNPIQWLLELDDEKKFDAAVRALRVVLMLDDDAKILRDGERILIDTPQGSTPLSKMSVGYKSIVALSVDIIRELFHHYDNLEDAHGVVLVDEIETHLHPRWKMQIVGLLREAFPKVQFILTTHDPLCLRGMQQGEVFVLQRNEDNARVETLEELPNVQGMRAEQILTSEFFGLGSTDPETDAKVERYHFLAKKVGRTAAEEDERKTLVAQIDKRMMVGTTMEEQVNAAALSVISEGTEIDTLPLAPVRDGDRKRMMKQALSGLLSD</sequence>
<dbReference type="SUPFAM" id="SSF52540">
    <property type="entry name" value="P-loop containing nucleoside triphosphate hydrolases"/>
    <property type="match status" value="1"/>
</dbReference>
<accession>A0A844ZKI8</accession>
<dbReference type="GO" id="GO:0005524">
    <property type="term" value="F:ATP binding"/>
    <property type="evidence" value="ECO:0007669"/>
    <property type="project" value="InterPro"/>
</dbReference>
<dbReference type="InterPro" id="IPR003615">
    <property type="entry name" value="HNH_nuc"/>
</dbReference>
<dbReference type="Gene3D" id="1.10.30.50">
    <property type="match status" value="1"/>
</dbReference>
<organism evidence="4 5">
    <name type="scientific">Alteraurantiacibacter aestuarii</name>
    <dbReference type="NCBI Taxonomy" id="650004"/>
    <lineage>
        <taxon>Bacteria</taxon>
        <taxon>Pseudomonadati</taxon>
        <taxon>Pseudomonadota</taxon>
        <taxon>Alphaproteobacteria</taxon>
        <taxon>Sphingomonadales</taxon>
        <taxon>Erythrobacteraceae</taxon>
        <taxon>Alteraurantiacibacter</taxon>
    </lineage>
</organism>
<dbReference type="AlphaFoldDB" id="A0A844ZKI8"/>
<feature type="domain" description="Rad50/SbcC-type AAA" evidence="3">
    <location>
        <begin position="345"/>
        <end position="404"/>
    </location>
</feature>
<dbReference type="RefSeq" id="WP_160589976.1">
    <property type="nucleotide sequence ID" value="NZ_BAAAFP010000002.1"/>
</dbReference>
<keyword evidence="5" id="KW-1185">Reference proteome</keyword>